<organism evidence="2 3">
    <name type="scientific">Luteolibacter soli</name>
    <dbReference type="NCBI Taxonomy" id="3135280"/>
    <lineage>
        <taxon>Bacteria</taxon>
        <taxon>Pseudomonadati</taxon>
        <taxon>Verrucomicrobiota</taxon>
        <taxon>Verrucomicrobiia</taxon>
        <taxon>Verrucomicrobiales</taxon>
        <taxon>Verrucomicrobiaceae</taxon>
        <taxon>Luteolibacter</taxon>
    </lineage>
</organism>
<evidence type="ECO:0000256" key="1">
    <source>
        <dbReference type="SAM" id="MobiDB-lite"/>
    </source>
</evidence>
<gene>
    <name evidence="2" type="ORF">WKV53_18150</name>
</gene>
<accession>A0ABU9B0N9</accession>
<dbReference type="Proteomes" id="UP001371305">
    <property type="component" value="Unassembled WGS sequence"/>
</dbReference>
<protein>
    <recommendedName>
        <fullName evidence="4">Lipoprotein</fullName>
    </recommendedName>
</protein>
<dbReference type="RefSeq" id="WP_341406197.1">
    <property type="nucleotide sequence ID" value="NZ_JBBUKT010000007.1"/>
</dbReference>
<evidence type="ECO:0008006" key="4">
    <source>
        <dbReference type="Google" id="ProtNLM"/>
    </source>
</evidence>
<comment type="caution">
    <text evidence="2">The sequence shown here is derived from an EMBL/GenBank/DDBJ whole genome shotgun (WGS) entry which is preliminary data.</text>
</comment>
<dbReference type="EMBL" id="JBBUKT010000007">
    <property type="protein sequence ID" value="MEK7952440.1"/>
    <property type="molecule type" value="Genomic_DNA"/>
</dbReference>
<name>A0ABU9B0N9_9BACT</name>
<keyword evidence="3" id="KW-1185">Reference proteome</keyword>
<feature type="compositionally biased region" description="Pro residues" evidence="1">
    <location>
        <begin position="27"/>
        <end position="44"/>
    </location>
</feature>
<evidence type="ECO:0000313" key="2">
    <source>
        <dbReference type="EMBL" id="MEK7952440.1"/>
    </source>
</evidence>
<sequence>MNPFQSLAVVVGAVALSSCIPPAPGGYYPPPVPGPPPMPGPPVPGGALQAQRDQAYQQGWGFGRKDAMQHRQANYLLYNNYYTSATKQAFANGYMNAYRRFRH</sequence>
<proteinExistence type="predicted"/>
<evidence type="ECO:0000313" key="3">
    <source>
        <dbReference type="Proteomes" id="UP001371305"/>
    </source>
</evidence>
<reference evidence="2 3" key="1">
    <citation type="submission" date="2024-04" db="EMBL/GenBank/DDBJ databases">
        <title>Luteolibacter sp. isolated from soil.</title>
        <authorList>
            <person name="An J."/>
        </authorList>
    </citation>
    <scope>NUCLEOTIDE SEQUENCE [LARGE SCALE GENOMIC DNA]</scope>
    <source>
        <strain evidence="2 3">Y139</strain>
    </source>
</reference>
<feature type="region of interest" description="Disordered" evidence="1">
    <location>
        <begin position="27"/>
        <end position="50"/>
    </location>
</feature>